<name>A0A2X0K6P7_9ACTN</name>
<comment type="caution">
    <text evidence="2">The sequence shown here is derived from an EMBL/GenBank/DDBJ whole genome shotgun (WGS) entry which is preliminary data.</text>
</comment>
<reference evidence="2 3" key="1">
    <citation type="submission" date="2018-06" db="EMBL/GenBank/DDBJ databases">
        <title>Streptacidiphilus pinicola sp. nov., isolated from pine grove soil.</title>
        <authorList>
            <person name="Roh S.G."/>
            <person name="Park S."/>
            <person name="Kim M.-K."/>
            <person name="Yun B.-R."/>
            <person name="Park J."/>
            <person name="Kim M.J."/>
            <person name="Kim Y.S."/>
            <person name="Kim S.B."/>
        </authorList>
    </citation>
    <scope>NUCLEOTIDE SEQUENCE [LARGE SCALE GENOMIC DNA]</scope>
    <source>
        <strain evidence="2 3">MMS16-CNU450</strain>
    </source>
</reference>
<protein>
    <submittedName>
        <fullName evidence="2">Uncharacterized protein</fullName>
    </submittedName>
</protein>
<sequence length="69" mass="7245">MGVQFSPHPAQGKRVRSRSTGRVGVLVGQLSRRSGLPGCGPVTEVYVRPVGGGVEWVTTPDDIEVLSGD</sequence>
<dbReference type="EMBL" id="QKYN01000054">
    <property type="protein sequence ID" value="RAG84945.1"/>
    <property type="molecule type" value="Genomic_DNA"/>
</dbReference>
<feature type="region of interest" description="Disordered" evidence="1">
    <location>
        <begin position="1"/>
        <end position="22"/>
    </location>
</feature>
<dbReference type="AlphaFoldDB" id="A0A2X0K6P7"/>
<organism evidence="2 3">
    <name type="scientific">Streptacidiphilus pinicola</name>
    <dbReference type="NCBI Taxonomy" id="2219663"/>
    <lineage>
        <taxon>Bacteria</taxon>
        <taxon>Bacillati</taxon>
        <taxon>Actinomycetota</taxon>
        <taxon>Actinomycetes</taxon>
        <taxon>Kitasatosporales</taxon>
        <taxon>Streptomycetaceae</taxon>
        <taxon>Streptacidiphilus</taxon>
    </lineage>
</organism>
<dbReference type="Proteomes" id="UP000248889">
    <property type="component" value="Unassembled WGS sequence"/>
</dbReference>
<gene>
    <name evidence="2" type="ORF">DN069_14065</name>
</gene>
<dbReference type="OrthoDB" id="3874146at2"/>
<evidence type="ECO:0000313" key="2">
    <source>
        <dbReference type="EMBL" id="RAG84945.1"/>
    </source>
</evidence>
<keyword evidence="3" id="KW-1185">Reference proteome</keyword>
<evidence type="ECO:0000256" key="1">
    <source>
        <dbReference type="SAM" id="MobiDB-lite"/>
    </source>
</evidence>
<evidence type="ECO:0000313" key="3">
    <source>
        <dbReference type="Proteomes" id="UP000248889"/>
    </source>
</evidence>
<accession>A0A2X0K6P7</accession>
<proteinExistence type="predicted"/>